<dbReference type="InParanoid" id="A0A0C2TI11"/>
<evidence type="ECO:0000313" key="2">
    <source>
        <dbReference type="Proteomes" id="UP000054549"/>
    </source>
</evidence>
<dbReference type="HOGENOM" id="CLU_3013682_0_0_1"/>
<dbReference type="AlphaFoldDB" id="A0A0C2TI11"/>
<protein>
    <submittedName>
        <fullName evidence="1">Uncharacterized protein</fullName>
    </submittedName>
</protein>
<gene>
    <name evidence="1" type="ORF">M378DRAFT_160577</name>
</gene>
<organism evidence="1 2">
    <name type="scientific">Amanita muscaria (strain Koide BX008)</name>
    <dbReference type="NCBI Taxonomy" id="946122"/>
    <lineage>
        <taxon>Eukaryota</taxon>
        <taxon>Fungi</taxon>
        <taxon>Dikarya</taxon>
        <taxon>Basidiomycota</taxon>
        <taxon>Agaricomycotina</taxon>
        <taxon>Agaricomycetes</taxon>
        <taxon>Agaricomycetidae</taxon>
        <taxon>Agaricales</taxon>
        <taxon>Pluteineae</taxon>
        <taxon>Amanitaceae</taxon>
        <taxon>Amanita</taxon>
    </lineage>
</organism>
<evidence type="ECO:0000313" key="1">
    <source>
        <dbReference type="EMBL" id="KIL66584.1"/>
    </source>
</evidence>
<keyword evidence="2" id="KW-1185">Reference proteome</keyword>
<accession>A0A0C2TI11</accession>
<proteinExistence type="predicted"/>
<name>A0A0C2TI11_AMAMK</name>
<dbReference type="EMBL" id="KN818235">
    <property type="protein sequence ID" value="KIL66584.1"/>
    <property type="molecule type" value="Genomic_DNA"/>
</dbReference>
<reference evidence="1 2" key="1">
    <citation type="submission" date="2014-04" db="EMBL/GenBank/DDBJ databases">
        <title>Evolutionary Origins and Diversification of the Mycorrhizal Mutualists.</title>
        <authorList>
            <consortium name="DOE Joint Genome Institute"/>
            <consortium name="Mycorrhizal Genomics Consortium"/>
            <person name="Kohler A."/>
            <person name="Kuo A."/>
            <person name="Nagy L.G."/>
            <person name="Floudas D."/>
            <person name="Copeland A."/>
            <person name="Barry K.W."/>
            <person name="Cichocki N."/>
            <person name="Veneault-Fourrey C."/>
            <person name="LaButti K."/>
            <person name="Lindquist E.A."/>
            <person name="Lipzen A."/>
            <person name="Lundell T."/>
            <person name="Morin E."/>
            <person name="Murat C."/>
            <person name="Riley R."/>
            <person name="Ohm R."/>
            <person name="Sun H."/>
            <person name="Tunlid A."/>
            <person name="Henrissat B."/>
            <person name="Grigoriev I.V."/>
            <person name="Hibbett D.S."/>
            <person name="Martin F."/>
        </authorList>
    </citation>
    <scope>NUCLEOTIDE SEQUENCE [LARGE SCALE GENOMIC DNA]</scope>
    <source>
        <strain evidence="1 2">Koide BX008</strain>
    </source>
</reference>
<sequence length="56" mass="6281">MYLRGASALSEDNSIASQNLPNHCSNTNSLYFEASFLQSLLNVKAQNYSTQCPFYK</sequence>
<dbReference type="Proteomes" id="UP000054549">
    <property type="component" value="Unassembled WGS sequence"/>
</dbReference>